<dbReference type="EMBL" id="VNIQ01000004">
    <property type="protein sequence ID" value="TYQ04051.1"/>
    <property type="molecule type" value="Genomic_DNA"/>
</dbReference>
<evidence type="ECO:0000313" key="1">
    <source>
        <dbReference type="EMBL" id="TYQ04051.1"/>
    </source>
</evidence>
<organism evidence="1">
    <name type="scientific">Nocardia globerula</name>
    <dbReference type="NCBI Taxonomy" id="1818"/>
    <lineage>
        <taxon>Bacteria</taxon>
        <taxon>Bacillati</taxon>
        <taxon>Actinomycetota</taxon>
        <taxon>Actinomycetes</taxon>
        <taxon>Mycobacteriales</taxon>
        <taxon>Nocardiaceae</taxon>
        <taxon>Nocardia</taxon>
    </lineage>
</organism>
<reference evidence="1" key="1">
    <citation type="submission" date="2019-07" db="EMBL/GenBank/DDBJ databases">
        <title>Genomic Encyclopedia of Type Strains, Phase IV (KMG-IV): sequencing the most valuable type-strain genomes for metagenomic binning, comparative biology and taxonomic classification.</title>
        <authorList>
            <person name="Goeker M."/>
        </authorList>
    </citation>
    <scope>NUCLEOTIDE SEQUENCE</scope>
    <source>
        <strain evidence="1">DSM 44596</strain>
    </source>
</reference>
<proteinExistence type="predicted"/>
<protein>
    <submittedName>
        <fullName evidence="1">Uncharacterized protein</fullName>
    </submittedName>
</protein>
<sequence>MTIITAESVASQFAAQRNLTFDESEVVIGWSIGVFGDGEISAETAADLPRLLLTSFDWS</sequence>
<comment type="caution">
    <text evidence="1">The sequence shown here is derived from an EMBL/GenBank/DDBJ whole genome shotgun (WGS) entry which is preliminary data.</text>
</comment>
<name>A0A652YPK7_NOCGL</name>
<gene>
    <name evidence="1" type="ORF">FNL38_104424</name>
</gene>
<accession>A0A652YPK7</accession>
<dbReference type="AlphaFoldDB" id="A0A652YPK7"/>